<evidence type="ECO:0000256" key="3">
    <source>
        <dbReference type="SAM" id="MobiDB-lite"/>
    </source>
</evidence>
<protein>
    <recommendedName>
        <fullName evidence="6">Sec1 family protein</fullName>
    </recommendedName>
</protein>
<organism evidence="4 5">
    <name type="scientific">Piliocolobus tephrosceles</name>
    <name type="common">Ugandan red Colobus</name>
    <dbReference type="NCBI Taxonomy" id="591936"/>
    <lineage>
        <taxon>Eukaryota</taxon>
        <taxon>Metazoa</taxon>
        <taxon>Chordata</taxon>
        <taxon>Craniata</taxon>
        <taxon>Vertebrata</taxon>
        <taxon>Euteleostomi</taxon>
        <taxon>Mammalia</taxon>
        <taxon>Eutheria</taxon>
        <taxon>Euarchontoglires</taxon>
        <taxon>Primates</taxon>
        <taxon>Haplorrhini</taxon>
        <taxon>Catarrhini</taxon>
        <taxon>Cercopithecidae</taxon>
        <taxon>Colobinae</taxon>
        <taxon>Piliocolobus</taxon>
    </lineage>
</organism>
<dbReference type="Gene3D" id="3.90.830.10">
    <property type="entry name" value="Syntaxin Binding Protein 1, Chain A, domain 2"/>
    <property type="match status" value="1"/>
</dbReference>
<dbReference type="InterPro" id="IPR001619">
    <property type="entry name" value="Sec1-like"/>
</dbReference>
<dbReference type="SUPFAM" id="SSF56815">
    <property type="entry name" value="Sec1/munc18-like (SM) proteins"/>
    <property type="match status" value="1"/>
</dbReference>
<dbReference type="AlphaFoldDB" id="A0A8C9GMW8"/>
<proteinExistence type="inferred from homology"/>
<evidence type="ECO:0000256" key="2">
    <source>
        <dbReference type="ARBA" id="ARBA00022927"/>
    </source>
</evidence>
<name>A0A8C9GMW8_9PRIM</name>
<evidence type="ECO:0000313" key="5">
    <source>
        <dbReference type="Proteomes" id="UP000694416"/>
    </source>
</evidence>
<sequence>MWHNIQEQQKNSTISMLNLNEYNENLNNSDDLLYYSHDKIWKILVYDTEGQNILAPLLKVGNLRQHGVTLNLNIKKIRNNIPEVNAVYFIDNNKENLDLIVKDMTNNMYKSYYINCLSYIDENNLEYFASECIKHNIVSYVTKITDRYLKFISLSNNTFSLNMPNCYHILHDTNDILIEETMHKITEGLVSLLVTLGVVPIIKVSTNDTYPSKMLAEKLHKKIYELINLRSTNNYVFNSKNKQRPLLILIDRDIDLSVMIQHVWTYQALIHDVFDIRLNKISLGNKNVIESQKDGPTSITNTTNNTTIGTNTKEQFYDMNNDDFFFQNNYYKPFPEVANNISECLNEYNEKMKSINKCESNNNISSNNNINNNNQNNSSSSSNVNNNDENSLTQDLMFAINQLPEMSEHKRLLDMHTNILTELIKNIKERNLDMFYENEFDFENSNEKVCIQYMNNIFNSTKGNNNDKYRSFLYLYLTKKKNITPEIIENYIKQLNNLNIDTSSLYFINQMDNIKSMQININTNTQENNPLNNNTSFNNNNNNRMINTGINNNNTYNINNTNNSLSFKKHLNTYSNIFIDKGFHLLQEAKNLLPKKREIKISKMIELLIDNKQTQLNDKFIYIDPTFPLNNNMQKVRIKQEAINECIIFVVGGGNYVEVAALRDLEDKIHKKIIYGSTDFVRPDNFIQELNALGKIFTT</sequence>
<evidence type="ECO:0000256" key="1">
    <source>
        <dbReference type="ARBA" id="ARBA00009884"/>
    </source>
</evidence>
<reference evidence="4" key="2">
    <citation type="submission" date="2025-09" db="UniProtKB">
        <authorList>
            <consortium name="Ensembl"/>
        </authorList>
    </citation>
    <scope>IDENTIFICATION</scope>
</reference>
<dbReference type="Gene3D" id="1.25.40.60">
    <property type="match status" value="1"/>
</dbReference>
<dbReference type="GO" id="GO:0015031">
    <property type="term" value="P:protein transport"/>
    <property type="evidence" value="ECO:0007669"/>
    <property type="project" value="UniProtKB-KW"/>
</dbReference>
<dbReference type="InterPro" id="IPR027482">
    <property type="entry name" value="Sec1-like_dom2"/>
</dbReference>
<dbReference type="Gene3D" id="3.40.50.1910">
    <property type="match status" value="1"/>
</dbReference>
<comment type="similarity">
    <text evidence="1">Belongs to the STXBP/unc-18/SEC1 family.</text>
</comment>
<feature type="region of interest" description="Disordered" evidence="3">
    <location>
        <begin position="366"/>
        <end position="388"/>
    </location>
</feature>
<dbReference type="InterPro" id="IPR036045">
    <property type="entry name" value="Sec1-like_sf"/>
</dbReference>
<dbReference type="Ensembl" id="ENSPTET00000010259.1">
    <property type="protein sequence ID" value="ENSPTEP00000006681.1"/>
    <property type="gene ID" value="ENSPTEG00000007664.1"/>
</dbReference>
<keyword evidence="2" id="KW-0813">Transport</keyword>
<evidence type="ECO:0000313" key="4">
    <source>
        <dbReference type="Ensembl" id="ENSPTEP00000006681.1"/>
    </source>
</evidence>
<dbReference type="InterPro" id="IPR043154">
    <property type="entry name" value="Sec-1-like_dom1"/>
</dbReference>
<dbReference type="GO" id="GO:0016192">
    <property type="term" value="P:vesicle-mediated transport"/>
    <property type="evidence" value="ECO:0007669"/>
    <property type="project" value="InterPro"/>
</dbReference>
<dbReference type="PANTHER" id="PTHR11679">
    <property type="entry name" value="VESICLE PROTEIN SORTING-ASSOCIATED"/>
    <property type="match status" value="1"/>
</dbReference>
<dbReference type="Proteomes" id="UP000694416">
    <property type="component" value="Unplaced"/>
</dbReference>
<dbReference type="PIRSF" id="PIRSF005715">
    <property type="entry name" value="VPS45_Sec1"/>
    <property type="match status" value="1"/>
</dbReference>
<dbReference type="InterPro" id="IPR043127">
    <property type="entry name" value="Sec-1-like_dom3a"/>
</dbReference>
<dbReference type="Gene3D" id="3.40.50.2060">
    <property type="match status" value="1"/>
</dbReference>
<keyword evidence="5" id="KW-1185">Reference proteome</keyword>
<accession>A0A8C9GMW8</accession>
<keyword evidence="2" id="KW-0653">Protein transport</keyword>
<evidence type="ECO:0008006" key="6">
    <source>
        <dbReference type="Google" id="ProtNLM"/>
    </source>
</evidence>
<reference evidence="4" key="1">
    <citation type="submission" date="2025-08" db="UniProtKB">
        <authorList>
            <consortium name="Ensembl"/>
        </authorList>
    </citation>
    <scope>IDENTIFICATION</scope>
</reference>
<dbReference type="Pfam" id="PF00995">
    <property type="entry name" value="Sec1"/>
    <property type="match status" value="1"/>
</dbReference>